<evidence type="ECO:0000313" key="1">
    <source>
        <dbReference type="EMBL" id="PZD81078.1"/>
    </source>
</evidence>
<dbReference type="AlphaFoldDB" id="A0A2W1K2R7"/>
<gene>
    <name evidence="1" type="ORF">DN052_11825</name>
</gene>
<dbReference type="OrthoDB" id="9342834at2"/>
<organism evidence="1 2">
    <name type="scientific">Acidithiobacillus ferrooxidans</name>
    <name type="common">Thiobacillus ferrooxidans</name>
    <dbReference type="NCBI Taxonomy" id="920"/>
    <lineage>
        <taxon>Bacteria</taxon>
        <taxon>Pseudomonadati</taxon>
        <taxon>Pseudomonadota</taxon>
        <taxon>Acidithiobacillia</taxon>
        <taxon>Acidithiobacillales</taxon>
        <taxon>Acidithiobacillaceae</taxon>
        <taxon>Acidithiobacillus</taxon>
    </lineage>
</organism>
<dbReference type="EMBL" id="QKQP01000005">
    <property type="protein sequence ID" value="PZD81078.1"/>
    <property type="molecule type" value="Genomic_DNA"/>
</dbReference>
<proteinExistence type="predicted"/>
<accession>A0A2W1K2R7</accession>
<comment type="caution">
    <text evidence="1">The sequence shown here is derived from an EMBL/GenBank/DDBJ whole genome shotgun (WGS) entry which is preliminary data.</text>
</comment>
<sequence>MCRHHLIIATWMVAMLWLSGCAVSQREKPLTIGTTYTAAVSMAMLKFKVLSYKGDGWYDVQLIGSNMEPFTTTEPALINSHALSILQPSKGN</sequence>
<dbReference type="Proteomes" id="UP000248886">
    <property type="component" value="Unassembled WGS sequence"/>
</dbReference>
<dbReference type="PROSITE" id="PS51257">
    <property type="entry name" value="PROKAR_LIPOPROTEIN"/>
    <property type="match status" value="1"/>
</dbReference>
<evidence type="ECO:0000313" key="2">
    <source>
        <dbReference type="Proteomes" id="UP000248886"/>
    </source>
</evidence>
<name>A0A2W1K2R7_ACIFR</name>
<reference evidence="1 2" key="1">
    <citation type="submission" date="2018-06" db="EMBL/GenBank/DDBJ databases">
        <title>Draft sequence of Acidithiobacillus ferrooxidans CCM 4253.</title>
        <authorList>
            <person name="Moya-Beltran A."/>
            <person name="Castro M."/>
            <person name="Covarrubias P.C."/>
            <person name="Issotta F."/>
            <person name="Janiczek O."/>
            <person name="Mandl M."/>
            <person name="Kucera J."/>
            <person name="Quatrini R."/>
        </authorList>
    </citation>
    <scope>NUCLEOTIDE SEQUENCE [LARGE SCALE GENOMIC DNA]</scope>
    <source>
        <strain evidence="1 2">CCM 4253</strain>
    </source>
</reference>
<evidence type="ECO:0008006" key="3">
    <source>
        <dbReference type="Google" id="ProtNLM"/>
    </source>
</evidence>
<protein>
    <recommendedName>
        <fullName evidence="3">Lipoprotein</fullName>
    </recommendedName>
</protein>